<dbReference type="AlphaFoldDB" id="A0A2U3Q899"/>
<sequence length="209" mass="22455">MQGKPGGRACARRRNAPGSAVKTRHFGTEPSKLDQGKISKAIRESGRPEQGLSGAVARAPDGNALRQFRPERMSDTMRDYATVNGVSARGGSLDGPAPEPGPLIAGGILYVSGLHQLWYGARQRVARLLRGWTTGGGVFAQPGWNSRENSAMRRKQPSSLAEPRSKTCMRDIAVGLALSASAALLLRGRLKLHDLVLVAGIRRLILFHD</sequence>
<gene>
    <name evidence="2" type="ORF">BRAD3257_6738</name>
</gene>
<name>A0A2U3Q899_9BRAD</name>
<evidence type="ECO:0000313" key="3">
    <source>
        <dbReference type="Proteomes" id="UP000246085"/>
    </source>
</evidence>
<dbReference type="KEGG" id="bvz:BRAD3257_6738"/>
<dbReference type="EMBL" id="LS398110">
    <property type="protein sequence ID" value="SPP97627.1"/>
    <property type="molecule type" value="Genomic_DNA"/>
</dbReference>
<proteinExistence type="predicted"/>
<feature type="region of interest" description="Disordered" evidence="1">
    <location>
        <begin position="143"/>
        <end position="163"/>
    </location>
</feature>
<evidence type="ECO:0000313" key="2">
    <source>
        <dbReference type="EMBL" id="SPP97627.1"/>
    </source>
</evidence>
<evidence type="ECO:0000256" key="1">
    <source>
        <dbReference type="SAM" id="MobiDB-lite"/>
    </source>
</evidence>
<dbReference type="Proteomes" id="UP000246085">
    <property type="component" value="Chromosome BRAD3257"/>
</dbReference>
<accession>A0A2U3Q899</accession>
<reference evidence="2 3" key="1">
    <citation type="submission" date="2018-03" db="EMBL/GenBank/DDBJ databases">
        <authorList>
            <person name="Gully D."/>
        </authorList>
    </citation>
    <scope>NUCLEOTIDE SEQUENCE [LARGE SCALE GENOMIC DNA]</scope>
    <source>
        <strain evidence="2">ORS3257</strain>
    </source>
</reference>
<feature type="region of interest" description="Disordered" evidence="1">
    <location>
        <begin position="1"/>
        <end position="37"/>
    </location>
</feature>
<organism evidence="2 3">
    <name type="scientific">Bradyrhizobium vignae</name>
    <dbReference type="NCBI Taxonomy" id="1549949"/>
    <lineage>
        <taxon>Bacteria</taxon>
        <taxon>Pseudomonadati</taxon>
        <taxon>Pseudomonadota</taxon>
        <taxon>Alphaproteobacteria</taxon>
        <taxon>Hyphomicrobiales</taxon>
        <taxon>Nitrobacteraceae</taxon>
        <taxon>Bradyrhizobium</taxon>
    </lineage>
</organism>
<protein>
    <submittedName>
        <fullName evidence="2">Uncharacterized protein</fullName>
    </submittedName>
</protein>